<protein>
    <recommendedName>
        <fullName evidence="3">Leucine-rich repeat domain-containing protein</fullName>
    </recommendedName>
</protein>
<dbReference type="PANTHER" id="PTHR45661">
    <property type="entry name" value="SURFACE ANTIGEN"/>
    <property type="match status" value="1"/>
</dbReference>
<dbReference type="InterPro" id="IPR026906">
    <property type="entry name" value="LRR_5"/>
</dbReference>
<keyword evidence="2" id="KW-1185">Reference proteome</keyword>
<dbReference type="InterPro" id="IPR053139">
    <property type="entry name" value="Surface_bspA-like"/>
</dbReference>
<name>A0ABR2ILD6_9EUKA</name>
<evidence type="ECO:0000313" key="1">
    <source>
        <dbReference type="EMBL" id="KAK8864036.1"/>
    </source>
</evidence>
<dbReference type="InterPro" id="IPR032675">
    <property type="entry name" value="LRR_dom_sf"/>
</dbReference>
<gene>
    <name evidence="1" type="ORF">M9Y10_011730</name>
</gene>
<reference evidence="1 2" key="1">
    <citation type="submission" date="2024-04" db="EMBL/GenBank/DDBJ databases">
        <title>Tritrichomonas musculus Genome.</title>
        <authorList>
            <person name="Alves-Ferreira E."/>
            <person name="Grigg M."/>
            <person name="Lorenzi H."/>
            <person name="Galac M."/>
        </authorList>
    </citation>
    <scope>NUCLEOTIDE SEQUENCE [LARGE SCALE GENOMIC DNA]</scope>
    <source>
        <strain evidence="1 2">EAF2021</strain>
    </source>
</reference>
<evidence type="ECO:0000313" key="2">
    <source>
        <dbReference type="Proteomes" id="UP001470230"/>
    </source>
</evidence>
<dbReference type="PANTHER" id="PTHR45661:SF3">
    <property type="entry name" value="IG-LIKE DOMAIN-CONTAINING PROTEIN"/>
    <property type="match status" value="1"/>
</dbReference>
<comment type="caution">
    <text evidence="1">The sequence shown here is derived from an EMBL/GenBank/DDBJ whole genome shotgun (WGS) entry which is preliminary data.</text>
</comment>
<evidence type="ECO:0008006" key="3">
    <source>
        <dbReference type="Google" id="ProtNLM"/>
    </source>
</evidence>
<sequence>MDGNKYYKNYKDTFILGKTDPTSNDSDVIVFARCDIETAEIPPFVKIIGPFSFAGCHLQGIEFLGDSQLERIEKSAFYSSRLEEATLPSSLKSIGRKSFAFCKKLHSIDFDENSELQIIDEKAFFMSNIQYLEIPRMDGAMALKIYMNAKFCQMARII</sequence>
<dbReference type="Proteomes" id="UP001470230">
    <property type="component" value="Unassembled WGS sequence"/>
</dbReference>
<dbReference type="Pfam" id="PF13306">
    <property type="entry name" value="LRR_5"/>
    <property type="match status" value="1"/>
</dbReference>
<dbReference type="Gene3D" id="3.80.10.10">
    <property type="entry name" value="Ribonuclease Inhibitor"/>
    <property type="match status" value="1"/>
</dbReference>
<proteinExistence type="predicted"/>
<organism evidence="1 2">
    <name type="scientific">Tritrichomonas musculus</name>
    <dbReference type="NCBI Taxonomy" id="1915356"/>
    <lineage>
        <taxon>Eukaryota</taxon>
        <taxon>Metamonada</taxon>
        <taxon>Parabasalia</taxon>
        <taxon>Tritrichomonadida</taxon>
        <taxon>Tritrichomonadidae</taxon>
        <taxon>Tritrichomonas</taxon>
    </lineage>
</organism>
<dbReference type="SUPFAM" id="SSF52058">
    <property type="entry name" value="L domain-like"/>
    <property type="match status" value="1"/>
</dbReference>
<accession>A0ABR2ILD6</accession>
<dbReference type="EMBL" id="JAPFFF010000017">
    <property type="protein sequence ID" value="KAK8864036.1"/>
    <property type="molecule type" value="Genomic_DNA"/>
</dbReference>